<dbReference type="SUPFAM" id="SSF159672">
    <property type="entry name" value="CbiG N-terminal domain-like"/>
    <property type="match status" value="1"/>
</dbReference>
<dbReference type="PANTHER" id="PTHR37477:SF1">
    <property type="entry name" value="COBALT-PRECORRIN-5A HYDROLASE"/>
    <property type="match status" value="1"/>
</dbReference>
<feature type="domain" description="CobE/GbiG C-terminal" evidence="1">
    <location>
        <begin position="239"/>
        <end position="354"/>
    </location>
</feature>
<comment type="caution">
    <text evidence="3">The sequence shown here is derived from an EMBL/GenBank/DDBJ whole genome shotgun (WGS) entry which is preliminary data.</text>
</comment>
<organism evidence="3 4">
    <name type="scientific">Fusibacter paucivorans</name>
    <dbReference type="NCBI Taxonomy" id="76009"/>
    <lineage>
        <taxon>Bacteria</taxon>
        <taxon>Bacillati</taxon>
        <taxon>Bacillota</taxon>
        <taxon>Clostridia</taxon>
        <taxon>Eubacteriales</taxon>
        <taxon>Eubacteriales Family XII. Incertae Sedis</taxon>
        <taxon>Fusibacter</taxon>
    </lineage>
</organism>
<dbReference type="Pfam" id="PF01890">
    <property type="entry name" value="CbiG_C"/>
    <property type="match status" value="1"/>
</dbReference>
<dbReference type="RefSeq" id="WP_213237023.1">
    <property type="nucleotide sequence ID" value="NZ_JAHBCL010000017.1"/>
</dbReference>
<evidence type="ECO:0000259" key="1">
    <source>
        <dbReference type="Pfam" id="PF01890"/>
    </source>
</evidence>
<evidence type="ECO:0000313" key="4">
    <source>
        <dbReference type="Proteomes" id="UP000746471"/>
    </source>
</evidence>
<dbReference type="InterPro" id="IPR052553">
    <property type="entry name" value="CbiG_hydrolase"/>
</dbReference>
<reference evidence="3 4" key="1">
    <citation type="submission" date="2021-05" db="EMBL/GenBank/DDBJ databases">
        <title>Fusibacter ferrireducens sp. nov., an anaerobic, sulfur- and Fe-reducing bacterium isolated from the mangrove sediment.</title>
        <authorList>
            <person name="Qiu D."/>
        </authorList>
    </citation>
    <scope>NUCLEOTIDE SEQUENCE [LARGE SCALE GENOMIC DNA]</scope>
    <source>
        <strain evidence="3 4">DSM 12116</strain>
    </source>
</reference>
<dbReference type="Proteomes" id="UP000746471">
    <property type="component" value="Unassembled WGS sequence"/>
</dbReference>
<dbReference type="PANTHER" id="PTHR37477">
    <property type="entry name" value="COBALT-PRECORRIN-5A HYDROLASE"/>
    <property type="match status" value="1"/>
</dbReference>
<dbReference type="InterPro" id="IPR038029">
    <property type="entry name" value="GbiG_N_sf"/>
</dbReference>
<accession>A0ABS5PSX8</accession>
<dbReference type="EMBL" id="JAHBCL010000017">
    <property type="protein sequence ID" value="MBS7527162.1"/>
    <property type="molecule type" value="Genomic_DNA"/>
</dbReference>
<dbReference type="Pfam" id="PF11760">
    <property type="entry name" value="CbiG_N"/>
    <property type="match status" value="1"/>
</dbReference>
<dbReference type="SUPFAM" id="SSF159664">
    <property type="entry name" value="CobE/GbiG C-terminal domain-like"/>
    <property type="match status" value="1"/>
</dbReference>
<dbReference type="InterPro" id="IPR021744">
    <property type="entry name" value="CbiG_N"/>
</dbReference>
<dbReference type="Gene3D" id="3.40.50.11220">
    <property type="match status" value="1"/>
</dbReference>
<keyword evidence="4" id="KW-1185">Reference proteome</keyword>
<evidence type="ECO:0000259" key="2">
    <source>
        <dbReference type="Pfam" id="PF11760"/>
    </source>
</evidence>
<dbReference type="InterPro" id="IPR036518">
    <property type="entry name" value="CobE/GbiG_C_sf"/>
</dbReference>
<protein>
    <submittedName>
        <fullName evidence="3">Cobalamin biosynthesis protein</fullName>
    </submittedName>
</protein>
<evidence type="ECO:0000313" key="3">
    <source>
        <dbReference type="EMBL" id="MBS7527162.1"/>
    </source>
</evidence>
<name>A0ABS5PSX8_9FIRM</name>
<gene>
    <name evidence="3" type="ORF">KHM83_10770</name>
</gene>
<dbReference type="InterPro" id="IPR002750">
    <property type="entry name" value="CobE/GbiG_C"/>
</dbReference>
<dbReference type="Gene3D" id="3.30.420.180">
    <property type="entry name" value="CobE/GbiG C-terminal domain"/>
    <property type="match status" value="1"/>
</dbReference>
<sequence length="360" mass="38501">MSSDHKLHLIAFSEKGVQLMHALAGASSFQTHCYDGAAVKAGGGVGTVAGSVFQAHVENPQALVFICAAGIAVRAIAPYVADKLSDPPVIVIDDCGRFVISLLSGHLGRANALTKQIAKVLQKTGYEAVPVVTTATDSRGLEGFEAVFTHYKVPITAARGDLKTLNMAIANGETIGLYIDPWLKSKHVKQIDHFGDAIKTYDDFDAFNAHQGKRVLIALRKPEAFRGTTPDFVYYSKCIVVGTGCKRGVTSSDYEKALEAALDTYAISKKALCTFASIALKSDEPCIRLTAETLDCQCHFWDAEAIAAVESQFEGSDFVKRTVGVSAVAGPSAYLLTHDTLSKNTIRGGQCTFAFGRLSI</sequence>
<proteinExistence type="predicted"/>
<feature type="domain" description="Cobalamin synthesis G N-terminal" evidence="2">
    <location>
        <begin position="52"/>
        <end position="137"/>
    </location>
</feature>